<reference evidence="4" key="1">
    <citation type="journal article" date="2019" name="Int. J. Syst. Evol. Microbiol.">
        <title>The Global Catalogue of Microorganisms (GCM) 10K type strain sequencing project: providing services to taxonomists for standard genome sequencing and annotation.</title>
        <authorList>
            <consortium name="The Broad Institute Genomics Platform"/>
            <consortium name="The Broad Institute Genome Sequencing Center for Infectious Disease"/>
            <person name="Wu L."/>
            <person name="Ma J."/>
        </authorList>
    </citation>
    <scope>NUCLEOTIDE SEQUENCE [LARGE SCALE GENOMIC DNA]</scope>
    <source>
        <strain evidence="4">CAIM 431</strain>
    </source>
</reference>
<dbReference type="RefSeq" id="WP_343872452.1">
    <property type="nucleotide sequence ID" value="NZ_BAAAIX010000008.1"/>
</dbReference>
<feature type="transmembrane region" description="Helical" evidence="2">
    <location>
        <begin position="28"/>
        <end position="46"/>
    </location>
</feature>
<keyword evidence="2" id="KW-0472">Membrane</keyword>
<gene>
    <name evidence="3" type="ORF">ACFSCS_04460</name>
</gene>
<keyword evidence="2" id="KW-1133">Transmembrane helix</keyword>
<evidence type="ECO:0000256" key="1">
    <source>
        <dbReference type="SAM" id="MobiDB-lite"/>
    </source>
</evidence>
<dbReference type="Proteomes" id="UP001597326">
    <property type="component" value="Unassembled WGS sequence"/>
</dbReference>
<keyword evidence="4" id="KW-1185">Reference proteome</keyword>
<evidence type="ECO:0000313" key="3">
    <source>
        <dbReference type="EMBL" id="MFD1889442.1"/>
    </source>
</evidence>
<protein>
    <submittedName>
        <fullName evidence="3">DUF3099 domain-containing protein</fullName>
    </submittedName>
</protein>
<dbReference type="EMBL" id="JBHUFZ010000010">
    <property type="protein sequence ID" value="MFD1889442.1"/>
    <property type="molecule type" value="Genomic_DNA"/>
</dbReference>
<dbReference type="InterPro" id="IPR021449">
    <property type="entry name" value="DUF3099"/>
</dbReference>
<keyword evidence="2" id="KW-0812">Transmembrane</keyword>
<comment type="caution">
    <text evidence="3">The sequence shown here is derived from an EMBL/GenBank/DDBJ whole genome shotgun (WGS) entry which is preliminary data.</text>
</comment>
<proteinExistence type="predicted"/>
<evidence type="ECO:0000256" key="2">
    <source>
        <dbReference type="SAM" id="Phobius"/>
    </source>
</evidence>
<sequence length="113" mass="12319">MARSEGARPTITSARRSRSEDVEMRQRRYVWTMLLRTACFLLMFVVPGIWKIVAVAGAAVLPAIAVVLANARENRTNPADLAPHDEEPVELPQLGAAPVIRGEVVDDGHHPAA</sequence>
<accession>A0ABW4RTD6</accession>
<feature type="region of interest" description="Disordered" evidence="1">
    <location>
        <begin position="1"/>
        <end position="23"/>
    </location>
</feature>
<feature type="transmembrane region" description="Helical" evidence="2">
    <location>
        <begin position="52"/>
        <end position="71"/>
    </location>
</feature>
<evidence type="ECO:0000313" key="4">
    <source>
        <dbReference type="Proteomes" id="UP001597326"/>
    </source>
</evidence>
<organism evidence="3 4">
    <name type="scientific">Luteococcus peritonei</name>
    <dbReference type="NCBI Taxonomy" id="88874"/>
    <lineage>
        <taxon>Bacteria</taxon>
        <taxon>Bacillati</taxon>
        <taxon>Actinomycetota</taxon>
        <taxon>Actinomycetes</taxon>
        <taxon>Propionibacteriales</taxon>
        <taxon>Propionibacteriaceae</taxon>
        <taxon>Luteococcus</taxon>
    </lineage>
</organism>
<name>A0ABW4RTD6_9ACTN</name>
<dbReference type="Pfam" id="PF11298">
    <property type="entry name" value="DUF3099"/>
    <property type="match status" value="1"/>
</dbReference>